<dbReference type="VEuPathDB" id="FungiDB:PITG_04082"/>
<dbReference type="RefSeq" id="XP_002905794.1">
    <property type="nucleotide sequence ID" value="XM_002905748.1"/>
</dbReference>
<dbReference type="GeneID" id="9479500"/>
<dbReference type="KEGG" id="pif:PITG_04082"/>
<organism evidence="1 2">
    <name type="scientific">Phytophthora infestans (strain T30-4)</name>
    <name type="common">Potato late blight agent</name>
    <dbReference type="NCBI Taxonomy" id="403677"/>
    <lineage>
        <taxon>Eukaryota</taxon>
        <taxon>Sar</taxon>
        <taxon>Stramenopiles</taxon>
        <taxon>Oomycota</taxon>
        <taxon>Peronosporomycetes</taxon>
        <taxon>Peronosporales</taxon>
        <taxon>Peronosporaceae</taxon>
        <taxon>Phytophthora</taxon>
    </lineage>
</organism>
<dbReference type="HOGENOM" id="CLU_2488276_0_0_1"/>
<gene>
    <name evidence="1" type="ORF">PITG_04082</name>
</gene>
<dbReference type="OrthoDB" id="127233at2759"/>
<name>D0N0I3_PHYIT</name>
<dbReference type="Proteomes" id="UP000006643">
    <property type="component" value="Unassembled WGS sequence"/>
</dbReference>
<proteinExistence type="predicted"/>
<reference evidence="2" key="1">
    <citation type="journal article" date="2009" name="Nature">
        <title>Genome sequence and analysis of the Irish potato famine pathogen Phytophthora infestans.</title>
        <authorList>
            <consortium name="The Broad Institute Genome Sequencing Platform"/>
            <person name="Haas B.J."/>
            <person name="Kamoun S."/>
            <person name="Zody M.C."/>
            <person name="Jiang R.H."/>
            <person name="Handsaker R.E."/>
            <person name="Cano L.M."/>
            <person name="Grabherr M."/>
            <person name="Kodira C.D."/>
            <person name="Raffaele S."/>
            <person name="Torto-Alalibo T."/>
            <person name="Bozkurt T.O."/>
            <person name="Ah-Fong A.M."/>
            <person name="Alvarado L."/>
            <person name="Anderson V.L."/>
            <person name="Armstrong M.R."/>
            <person name="Avrova A."/>
            <person name="Baxter L."/>
            <person name="Beynon J."/>
            <person name="Boevink P.C."/>
            <person name="Bollmann S.R."/>
            <person name="Bos J.I."/>
            <person name="Bulone V."/>
            <person name="Cai G."/>
            <person name="Cakir C."/>
            <person name="Carrington J.C."/>
            <person name="Chawner M."/>
            <person name="Conti L."/>
            <person name="Costanzo S."/>
            <person name="Ewan R."/>
            <person name="Fahlgren N."/>
            <person name="Fischbach M.A."/>
            <person name="Fugelstad J."/>
            <person name="Gilroy E.M."/>
            <person name="Gnerre S."/>
            <person name="Green P.J."/>
            <person name="Grenville-Briggs L.J."/>
            <person name="Griffith J."/>
            <person name="Grunwald N.J."/>
            <person name="Horn K."/>
            <person name="Horner N.R."/>
            <person name="Hu C.H."/>
            <person name="Huitema E."/>
            <person name="Jeong D.H."/>
            <person name="Jones A.M."/>
            <person name="Jones J.D."/>
            <person name="Jones R.W."/>
            <person name="Karlsson E.K."/>
            <person name="Kunjeti S.G."/>
            <person name="Lamour K."/>
            <person name="Liu Z."/>
            <person name="Ma L."/>
            <person name="Maclean D."/>
            <person name="Chibucos M.C."/>
            <person name="McDonald H."/>
            <person name="McWalters J."/>
            <person name="Meijer H.J."/>
            <person name="Morgan W."/>
            <person name="Morris P.F."/>
            <person name="Munro C.A."/>
            <person name="O'Neill K."/>
            <person name="Ospina-Giraldo M."/>
            <person name="Pinzon A."/>
            <person name="Pritchard L."/>
            <person name="Ramsahoye B."/>
            <person name="Ren Q."/>
            <person name="Restrepo S."/>
            <person name="Roy S."/>
            <person name="Sadanandom A."/>
            <person name="Savidor A."/>
            <person name="Schornack S."/>
            <person name="Schwartz D.C."/>
            <person name="Schumann U.D."/>
            <person name="Schwessinger B."/>
            <person name="Seyer L."/>
            <person name="Sharpe T."/>
            <person name="Silvar C."/>
            <person name="Song J."/>
            <person name="Studholme D.J."/>
            <person name="Sykes S."/>
            <person name="Thines M."/>
            <person name="van de Vondervoort P.J."/>
            <person name="Phuntumart V."/>
            <person name="Wawra S."/>
            <person name="Weide R."/>
            <person name="Win J."/>
            <person name="Young C."/>
            <person name="Zhou S."/>
            <person name="Fry W."/>
            <person name="Meyers B.C."/>
            <person name="van West P."/>
            <person name="Ristaino J."/>
            <person name="Govers F."/>
            <person name="Birch P.R."/>
            <person name="Whisson S.C."/>
            <person name="Judelson H.S."/>
            <person name="Nusbaum C."/>
        </authorList>
    </citation>
    <scope>NUCLEOTIDE SEQUENCE [LARGE SCALE GENOMIC DNA]</scope>
    <source>
        <strain evidence="2">T30-4</strain>
    </source>
</reference>
<evidence type="ECO:0000313" key="1">
    <source>
        <dbReference type="EMBL" id="EEY67146.1"/>
    </source>
</evidence>
<evidence type="ECO:0000313" key="2">
    <source>
        <dbReference type="Proteomes" id="UP000006643"/>
    </source>
</evidence>
<accession>D0N0I3</accession>
<keyword evidence="2" id="KW-1185">Reference proteome</keyword>
<dbReference type="InParanoid" id="D0N0I3"/>
<protein>
    <submittedName>
        <fullName evidence="1">Uncharacterized protein</fullName>
    </submittedName>
</protein>
<dbReference type="AlphaFoldDB" id="D0N0I3"/>
<dbReference type="EMBL" id="DS028122">
    <property type="protein sequence ID" value="EEY67146.1"/>
    <property type="molecule type" value="Genomic_DNA"/>
</dbReference>
<sequence>MVVGDDNLHDCFLNSNRLKNNKTSLGATMHKKELNHVRKLSRLSREAVNGTWNTEYEEYNDASTLGIEELAKVIIYSYQMEHNIAFS</sequence>